<organism evidence="1">
    <name type="scientific">Tanacetum cinerariifolium</name>
    <name type="common">Dalmatian daisy</name>
    <name type="synonym">Chrysanthemum cinerariifolium</name>
    <dbReference type="NCBI Taxonomy" id="118510"/>
    <lineage>
        <taxon>Eukaryota</taxon>
        <taxon>Viridiplantae</taxon>
        <taxon>Streptophyta</taxon>
        <taxon>Embryophyta</taxon>
        <taxon>Tracheophyta</taxon>
        <taxon>Spermatophyta</taxon>
        <taxon>Magnoliopsida</taxon>
        <taxon>eudicotyledons</taxon>
        <taxon>Gunneridae</taxon>
        <taxon>Pentapetalae</taxon>
        <taxon>asterids</taxon>
        <taxon>campanulids</taxon>
        <taxon>Asterales</taxon>
        <taxon>Asteraceae</taxon>
        <taxon>Asteroideae</taxon>
        <taxon>Anthemideae</taxon>
        <taxon>Anthemidinae</taxon>
        <taxon>Tanacetum</taxon>
    </lineage>
</organism>
<dbReference type="AlphaFoldDB" id="A0A6L2M6A4"/>
<keyword evidence="1" id="KW-0808">Transferase</keyword>
<name>A0A6L2M6A4_TANCI</name>
<proteinExistence type="predicted"/>
<sequence>MEVFTLILKQEIIANGKFKYHAVCKELEITHLHVVDDLLALSNGDVQIVTMIKKALEVSTQCSGLHSSMKKDTPLCYLCTCEHCGNILIDGACLKCNSGAGNSFTYDPIPKSFNKVQSISNPPLQSHFNIYLCQVKAILTMVMNVRNESRLSMSRNRATIKTLVIMLIHMTHKVECDVPSCDDFITFSNLLFDVDDDFSSSDNESFSDEDISKEVYSNPLFDEEIISMKMDPHHFNVESHLIEFLLNPDSLIILYPSKIDSLLDEFAGELILLNSIPSGTNENDCDPEEEIRLIEKLLYDNSSPRLPEELIFENSDAAIESFIPSPIPVENSDSPIEEINFLLLWMTRCRRALRKITMTLKGIFSSLKNCLTMIPFHFLKMSHFILIFHHPLVLLQNHRMMIQEFLLSK</sequence>
<keyword evidence="1" id="KW-0548">Nucleotidyltransferase</keyword>
<reference evidence="1" key="1">
    <citation type="journal article" date="2019" name="Sci. Rep.">
        <title>Draft genome of Tanacetum cinerariifolium, the natural source of mosquito coil.</title>
        <authorList>
            <person name="Yamashiro T."/>
            <person name="Shiraishi A."/>
            <person name="Satake H."/>
            <person name="Nakayama K."/>
        </authorList>
    </citation>
    <scope>NUCLEOTIDE SEQUENCE</scope>
</reference>
<accession>A0A6L2M6A4</accession>
<protein>
    <submittedName>
        <fullName evidence="1">RNA-directed DNA polymerase, eukaryota, reverse transcriptase zinc-binding domain protein</fullName>
    </submittedName>
</protein>
<comment type="caution">
    <text evidence="1">The sequence shown here is derived from an EMBL/GenBank/DDBJ whole genome shotgun (WGS) entry which is preliminary data.</text>
</comment>
<dbReference type="EMBL" id="BKCJ010005945">
    <property type="protein sequence ID" value="GEU69488.1"/>
    <property type="molecule type" value="Genomic_DNA"/>
</dbReference>
<dbReference type="GO" id="GO:0003964">
    <property type="term" value="F:RNA-directed DNA polymerase activity"/>
    <property type="evidence" value="ECO:0007669"/>
    <property type="project" value="UniProtKB-KW"/>
</dbReference>
<gene>
    <name evidence="1" type="ORF">Tci_041466</name>
</gene>
<evidence type="ECO:0000313" key="1">
    <source>
        <dbReference type="EMBL" id="GEU69488.1"/>
    </source>
</evidence>
<keyword evidence="1" id="KW-0695">RNA-directed DNA polymerase</keyword>